<keyword evidence="2" id="KW-0238">DNA-binding</keyword>
<dbReference type="OrthoDB" id="9421954at2759"/>
<dbReference type="CDD" id="cd00074">
    <property type="entry name" value="HFD_H2A"/>
    <property type="match status" value="1"/>
</dbReference>
<keyword evidence="2" id="KW-0539">Nucleus</keyword>
<dbReference type="GO" id="GO:0005634">
    <property type="term" value="C:nucleus"/>
    <property type="evidence" value="ECO:0007669"/>
    <property type="project" value="UniProtKB-SubCell"/>
</dbReference>
<evidence type="ECO:0000313" key="4">
    <source>
        <dbReference type="EMBL" id="KAF9445600.1"/>
    </source>
</evidence>
<dbReference type="Gene3D" id="1.10.20.10">
    <property type="entry name" value="Histone, subunit A"/>
    <property type="match status" value="1"/>
</dbReference>
<evidence type="ECO:0000256" key="2">
    <source>
        <dbReference type="RuleBase" id="RU003767"/>
    </source>
</evidence>
<dbReference type="InterPro" id="IPR009072">
    <property type="entry name" value="Histone-fold"/>
</dbReference>
<comment type="subcellular location">
    <subcellularLocation>
        <location evidence="2">Nucleus</location>
    </subcellularLocation>
</comment>
<feature type="domain" description="Core Histone H2A/H2B/H3" evidence="3">
    <location>
        <begin position="2"/>
        <end position="73"/>
    </location>
</feature>
<dbReference type="InterPro" id="IPR007125">
    <property type="entry name" value="H2A/H2B/H3"/>
</dbReference>
<accession>A0A9P6C1G0</accession>
<keyword evidence="5" id="KW-1185">Reference proteome</keyword>
<comment type="similarity">
    <text evidence="1 2">Belongs to the histone H2A family.</text>
</comment>
<feature type="non-terminal residue" evidence="4">
    <location>
        <position position="92"/>
    </location>
</feature>
<feature type="non-terminal residue" evidence="4">
    <location>
        <position position="1"/>
    </location>
</feature>
<comment type="subunit">
    <text evidence="2">The nucleosome is a histone octamer containing two molecules each of H2A, H2B, H3 and H4 assembled in one H3-H4 heterotetramer and two H2A-H2B heterodimers. The octamer wraps approximately 147 bp of DNA.</text>
</comment>
<organism evidence="4 5">
    <name type="scientific">Macrolepiota fuliginosa MF-IS2</name>
    <dbReference type="NCBI Taxonomy" id="1400762"/>
    <lineage>
        <taxon>Eukaryota</taxon>
        <taxon>Fungi</taxon>
        <taxon>Dikarya</taxon>
        <taxon>Basidiomycota</taxon>
        <taxon>Agaricomycotina</taxon>
        <taxon>Agaricomycetes</taxon>
        <taxon>Agaricomycetidae</taxon>
        <taxon>Agaricales</taxon>
        <taxon>Agaricineae</taxon>
        <taxon>Agaricaceae</taxon>
        <taxon>Macrolepiota</taxon>
    </lineage>
</organism>
<dbReference type="Pfam" id="PF00125">
    <property type="entry name" value="Histone"/>
    <property type="match status" value="1"/>
</dbReference>
<proteinExistence type="inferred from homology"/>
<dbReference type="SUPFAM" id="SSF47113">
    <property type="entry name" value="Histone-fold"/>
    <property type="match status" value="1"/>
</dbReference>
<protein>
    <recommendedName>
        <fullName evidence="2">Histone H2A</fullName>
    </recommendedName>
</protein>
<dbReference type="Proteomes" id="UP000807342">
    <property type="component" value="Unassembled WGS sequence"/>
</dbReference>
<dbReference type="InterPro" id="IPR002119">
    <property type="entry name" value="Histone_H2A"/>
</dbReference>
<dbReference type="EMBL" id="MU151292">
    <property type="protein sequence ID" value="KAF9445600.1"/>
    <property type="molecule type" value="Genomic_DNA"/>
</dbReference>
<dbReference type="PANTHER" id="PTHR23430">
    <property type="entry name" value="HISTONE H2A"/>
    <property type="match status" value="1"/>
</dbReference>
<evidence type="ECO:0000313" key="5">
    <source>
        <dbReference type="Proteomes" id="UP000807342"/>
    </source>
</evidence>
<evidence type="ECO:0000259" key="3">
    <source>
        <dbReference type="Pfam" id="PF00125"/>
    </source>
</evidence>
<dbReference type="PRINTS" id="PR00620">
    <property type="entry name" value="HISTONEH2A"/>
</dbReference>
<dbReference type="GO" id="GO:0046982">
    <property type="term" value="F:protein heterodimerization activity"/>
    <property type="evidence" value="ECO:0007669"/>
    <property type="project" value="InterPro"/>
</dbReference>
<dbReference type="SMART" id="SM00414">
    <property type="entry name" value="H2A"/>
    <property type="match status" value="1"/>
</dbReference>
<dbReference type="GO" id="GO:0000786">
    <property type="term" value="C:nucleosome"/>
    <property type="evidence" value="ECO:0007669"/>
    <property type="project" value="UniProtKB-KW"/>
</dbReference>
<comment type="caution">
    <text evidence="4">The sequence shown here is derived from an EMBL/GenBank/DDBJ whole genome shotgun (WGS) entry which is preliminary data.</text>
</comment>
<gene>
    <name evidence="4" type="ORF">P691DRAFT_622466</name>
</gene>
<dbReference type="AlphaFoldDB" id="A0A9P6C1G0"/>
<name>A0A9P6C1G0_9AGAR</name>
<sequence length="92" mass="10171">SQRLGLKFPVARIKRQMRKSLTHNQKYVHISAAVYLAGVLDFLVGELLEAAGDTARGDNKAKITPRHIFLAIKKDNELDVLLQDAMISEGGV</sequence>
<reference evidence="4" key="1">
    <citation type="submission" date="2020-11" db="EMBL/GenBank/DDBJ databases">
        <authorList>
            <consortium name="DOE Joint Genome Institute"/>
            <person name="Ahrendt S."/>
            <person name="Riley R."/>
            <person name="Andreopoulos W."/>
            <person name="Labutti K."/>
            <person name="Pangilinan J."/>
            <person name="Ruiz-Duenas F.J."/>
            <person name="Barrasa J.M."/>
            <person name="Sanchez-Garcia M."/>
            <person name="Camarero S."/>
            <person name="Miyauchi S."/>
            <person name="Serrano A."/>
            <person name="Linde D."/>
            <person name="Babiker R."/>
            <person name="Drula E."/>
            <person name="Ayuso-Fernandez I."/>
            <person name="Pacheco R."/>
            <person name="Padilla G."/>
            <person name="Ferreira P."/>
            <person name="Barriuso J."/>
            <person name="Kellner H."/>
            <person name="Castanera R."/>
            <person name="Alfaro M."/>
            <person name="Ramirez L."/>
            <person name="Pisabarro A.G."/>
            <person name="Kuo A."/>
            <person name="Tritt A."/>
            <person name="Lipzen A."/>
            <person name="He G."/>
            <person name="Yan M."/>
            <person name="Ng V."/>
            <person name="Cullen D."/>
            <person name="Martin F."/>
            <person name="Rosso M.-N."/>
            <person name="Henrissat B."/>
            <person name="Hibbett D."/>
            <person name="Martinez A.T."/>
            <person name="Grigoriev I.V."/>
        </authorList>
    </citation>
    <scope>NUCLEOTIDE SEQUENCE</scope>
    <source>
        <strain evidence="4">MF-IS2</strain>
    </source>
</reference>
<keyword evidence="2" id="KW-0544">Nucleosome core</keyword>
<dbReference type="GO" id="GO:0003677">
    <property type="term" value="F:DNA binding"/>
    <property type="evidence" value="ECO:0007669"/>
    <property type="project" value="UniProtKB-KW"/>
</dbReference>
<keyword evidence="2" id="KW-0158">Chromosome</keyword>
<evidence type="ECO:0000256" key="1">
    <source>
        <dbReference type="ARBA" id="ARBA00010691"/>
    </source>
</evidence>
<dbReference type="GO" id="GO:0030527">
    <property type="term" value="F:structural constituent of chromatin"/>
    <property type="evidence" value="ECO:0007669"/>
    <property type="project" value="InterPro"/>
</dbReference>